<feature type="compositionally biased region" description="Low complexity" evidence="1">
    <location>
        <begin position="198"/>
        <end position="219"/>
    </location>
</feature>
<feature type="region of interest" description="Disordered" evidence="1">
    <location>
        <begin position="198"/>
        <end position="224"/>
    </location>
</feature>
<comment type="caution">
    <text evidence="2">The sequence shown here is derived from an EMBL/GenBank/DDBJ whole genome shotgun (WGS) entry which is preliminary data.</text>
</comment>
<gene>
    <name evidence="2" type="ORF">ECRASSUSDP1_LOCUS1679</name>
</gene>
<reference evidence="2" key="1">
    <citation type="submission" date="2023-07" db="EMBL/GenBank/DDBJ databases">
        <authorList>
            <consortium name="AG Swart"/>
            <person name="Singh M."/>
            <person name="Singh A."/>
            <person name="Seah K."/>
            <person name="Emmerich C."/>
        </authorList>
    </citation>
    <scope>NUCLEOTIDE SEQUENCE</scope>
    <source>
        <strain evidence="2">DP1</strain>
    </source>
</reference>
<protein>
    <submittedName>
        <fullName evidence="2">Uncharacterized protein</fullName>
    </submittedName>
</protein>
<keyword evidence="3" id="KW-1185">Reference proteome</keyword>
<dbReference type="EMBL" id="CAMPGE010001585">
    <property type="protein sequence ID" value="CAI2360378.1"/>
    <property type="molecule type" value="Genomic_DNA"/>
</dbReference>
<accession>A0AAD1U1U2</accession>
<evidence type="ECO:0000313" key="3">
    <source>
        <dbReference type="Proteomes" id="UP001295684"/>
    </source>
</evidence>
<sequence length="362" mass="42936">MEEYEQYCDEECKKRAKYYDEIEEIYYCELHFMKNEQPESAIRLITPSEVEDDVNLLEKGLKTFLIFVKENYKTKSQPRMKKIYKKLSKDLDKLSKQISKAEDKHQNYLFTKYKKQAKLIKEAIEDEIDFNEFTNNFFWSLLKEEARTPTSSEFIYDVYTKLDEVDLHQEEFIRKNALIKKLKKKIKELKEEICRLHSSATETDSETDSSASSEPSEPTLQEEMSIDQECRKFVVKMKKKERATFRLNEEMHKKVFGLVDQEFLENFEKISVCRCKEISPDEFFTFASKISHGLKDFNFSLGDHTSSVKITAYLPSILLLKSKIKEKISFYDCIMTFKEKAQIEKTFAGIEVEYNYVQVVED</sequence>
<evidence type="ECO:0000313" key="2">
    <source>
        <dbReference type="EMBL" id="CAI2360378.1"/>
    </source>
</evidence>
<proteinExistence type="predicted"/>
<dbReference type="AlphaFoldDB" id="A0AAD1U1U2"/>
<evidence type="ECO:0000256" key="1">
    <source>
        <dbReference type="SAM" id="MobiDB-lite"/>
    </source>
</evidence>
<organism evidence="2 3">
    <name type="scientific">Euplotes crassus</name>
    <dbReference type="NCBI Taxonomy" id="5936"/>
    <lineage>
        <taxon>Eukaryota</taxon>
        <taxon>Sar</taxon>
        <taxon>Alveolata</taxon>
        <taxon>Ciliophora</taxon>
        <taxon>Intramacronucleata</taxon>
        <taxon>Spirotrichea</taxon>
        <taxon>Hypotrichia</taxon>
        <taxon>Euplotida</taxon>
        <taxon>Euplotidae</taxon>
        <taxon>Moneuplotes</taxon>
    </lineage>
</organism>
<name>A0AAD1U1U2_EUPCR</name>
<dbReference type="Proteomes" id="UP001295684">
    <property type="component" value="Unassembled WGS sequence"/>
</dbReference>